<dbReference type="PROSITE" id="PS51485">
    <property type="entry name" value="PHYTOCYANIN"/>
    <property type="match status" value="1"/>
</dbReference>
<evidence type="ECO:0000313" key="6">
    <source>
        <dbReference type="EMBL" id="MBX48065.1"/>
    </source>
</evidence>
<keyword evidence="4" id="KW-0732">Signal</keyword>
<feature type="chain" id="PRO_5015106414" description="Phytocyanin domain-containing protein" evidence="4">
    <location>
        <begin position="22"/>
        <end position="179"/>
    </location>
</feature>
<dbReference type="GO" id="GO:0005886">
    <property type="term" value="C:plasma membrane"/>
    <property type="evidence" value="ECO:0007669"/>
    <property type="project" value="TreeGrafter"/>
</dbReference>
<feature type="domain" description="Phytocyanin" evidence="5">
    <location>
        <begin position="29"/>
        <end position="129"/>
    </location>
</feature>
<protein>
    <recommendedName>
        <fullName evidence="5">Phytocyanin domain-containing protein</fullName>
    </recommendedName>
</protein>
<dbReference type="EMBL" id="GGEC01067581">
    <property type="protein sequence ID" value="MBX48065.1"/>
    <property type="molecule type" value="Transcribed_RNA"/>
</dbReference>
<dbReference type="PANTHER" id="PTHR33021:SF31">
    <property type="entry name" value="OS02G0720100 PROTEIN"/>
    <property type="match status" value="1"/>
</dbReference>
<dbReference type="GO" id="GO:0009055">
    <property type="term" value="F:electron transfer activity"/>
    <property type="evidence" value="ECO:0007669"/>
    <property type="project" value="InterPro"/>
</dbReference>
<dbReference type="Gene3D" id="2.60.40.420">
    <property type="entry name" value="Cupredoxins - blue copper proteins"/>
    <property type="match status" value="1"/>
</dbReference>
<dbReference type="Pfam" id="PF02298">
    <property type="entry name" value="Cu_bind_like"/>
    <property type="match status" value="1"/>
</dbReference>
<evidence type="ECO:0000256" key="3">
    <source>
        <dbReference type="SAM" id="MobiDB-lite"/>
    </source>
</evidence>
<dbReference type="SUPFAM" id="SSF49503">
    <property type="entry name" value="Cupredoxins"/>
    <property type="match status" value="1"/>
</dbReference>
<dbReference type="InterPro" id="IPR003245">
    <property type="entry name" value="Phytocyanin_dom"/>
</dbReference>
<evidence type="ECO:0000256" key="1">
    <source>
        <dbReference type="ARBA" id="ARBA00023157"/>
    </source>
</evidence>
<dbReference type="PANTHER" id="PTHR33021">
    <property type="entry name" value="BLUE COPPER PROTEIN"/>
    <property type="match status" value="1"/>
</dbReference>
<sequence length="179" mass="18923">MAMVTTLTMVLIIVCISVSLGGKWVGGRVHHLVGGDRGWDPSTDISSWSSGKNFRVGDEIWFSYSVAHGVIAELKTKDEYDACDVSNPIGMYSDGINSVSLDGEGIRYFASDNIESCKNGLRLHVEVMPQDAPDAPKVHTSEATDSAADAAGPIPSGSAHLPASFMLLLAGFCAGFMGI</sequence>
<accession>A0A2P2NZZ6</accession>
<evidence type="ECO:0000256" key="4">
    <source>
        <dbReference type="SAM" id="SignalP"/>
    </source>
</evidence>
<feature type="signal peptide" evidence="4">
    <location>
        <begin position="1"/>
        <end position="21"/>
    </location>
</feature>
<keyword evidence="2" id="KW-0325">Glycoprotein</keyword>
<dbReference type="InterPro" id="IPR039391">
    <property type="entry name" value="Phytocyanin-like"/>
</dbReference>
<keyword evidence="1" id="KW-1015">Disulfide bond</keyword>
<dbReference type="FunFam" id="2.60.40.420:FF:000034">
    <property type="entry name" value="Cupredoxin superfamily protein"/>
    <property type="match status" value="1"/>
</dbReference>
<reference evidence="6" key="1">
    <citation type="submission" date="2018-02" db="EMBL/GenBank/DDBJ databases">
        <title>Rhizophora mucronata_Transcriptome.</title>
        <authorList>
            <person name="Meera S.P."/>
            <person name="Sreeshan A."/>
            <person name="Augustine A."/>
        </authorList>
    </citation>
    <scope>NUCLEOTIDE SEQUENCE</scope>
    <source>
        <tissue evidence="6">Leaf</tissue>
    </source>
</reference>
<dbReference type="CDD" id="cd04216">
    <property type="entry name" value="Phytocyanin"/>
    <property type="match status" value="1"/>
</dbReference>
<name>A0A2P2NZZ6_RHIMU</name>
<dbReference type="AlphaFoldDB" id="A0A2P2NZZ6"/>
<organism evidence="6">
    <name type="scientific">Rhizophora mucronata</name>
    <name type="common">Asiatic mangrove</name>
    <dbReference type="NCBI Taxonomy" id="61149"/>
    <lineage>
        <taxon>Eukaryota</taxon>
        <taxon>Viridiplantae</taxon>
        <taxon>Streptophyta</taxon>
        <taxon>Embryophyta</taxon>
        <taxon>Tracheophyta</taxon>
        <taxon>Spermatophyta</taxon>
        <taxon>Magnoliopsida</taxon>
        <taxon>eudicotyledons</taxon>
        <taxon>Gunneridae</taxon>
        <taxon>Pentapetalae</taxon>
        <taxon>rosids</taxon>
        <taxon>fabids</taxon>
        <taxon>Malpighiales</taxon>
        <taxon>Rhizophoraceae</taxon>
        <taxon>Rhizophora</taxon>
    </lineage>
</organism>
<dbReference type="InterPro" id="IPR008972">
    <property type="entry name" value="Cupredoxin"/>
</dbReference>
<evidence type="ECO:0000256" key="2">
    <source>
        <dbReference type="ARBA" id="ARBA00023180"/>
    </source>
</evidence>
<evidence type="ECO:0000259" key="5">
    <source>
        <dbReference type="PROSITE" id="PS51485"/>
    </source>
</evidence>
<proteinExistence type="predicted"/>
<feature type="region of interest" description="Disordered" evidence="3">
    <location>
        <begin position="132"/>
        <end position="151"/>
    </location>
</feature>